<evidence type="ECO:0000313" key="3">
    <source>
        <dbReference type="EMBL" id="NKX56529.1"/>
    </source>
</evidence>
<dbReference type="NCBIfam" id="NF047864">
    <property type="entry name" value="CBU_0592_membra"/>
    <property type="match status" value="1"/>
</dbReference>
<organism evidence="3 4">
    <name type="scientific">Arthrobacter mobilis</name>
    <dbReference type="NCBI Taxonomy" id="2724944"/>
    <lineage>
        <taxon>Bacteria</taxon>
        <taxon>Bacillati</taxon>
        <taxon>Actinomycetota</taxon>
        <taxon>Actinomycetes</taxon>
        <taxon>Micrococcales</taxon>
        <taxon>Micrococcaceae</taxon>
        <taxon>Arthrobacter</taxon>
    </lineage>
</organism>
<evidence type="ECO:0000259" key="2">
    <source>
        <dbReference type="Pfam" id="PF26604"/>
    </source>
</evidence>
<proteinExistence type="predicted"/>
<dbReference type="EMBL" id="JAAZSQ010000026">
    <property type="protein sequence ID" value="NKX56529.1"/>
    <property type="molecule type" value="Genomic_DNA"/>
</dbReference>
<feature type="region of interest" description="Disordered" evidence="1">
    <location>
        <begin position="80"/>
        <end position="102"/>
    </location>
</feature>
<evidence type="ECO:0000256" key="1">
    <source>
        <dbReference type="SAM" id="MobiDB-lite"/>
    </source>
</evidence>
<name>A0A7X6K7E7_9MICC</name>
<keyword evidence="4" id="KW-1185">Reference proteome</keyword>
<dbReference type="InterPro" id="IPR058058">
    <property type="entry name" value="CBU_0592-like"/>
</dbReference>
<comment type="caution">
    <text evidence="3">The sequence shown here is derived from an EMBL/GenBank/DDBJ whole genome shotgun (WGS) entry which is preliminary data.</text>
</comment>
<sequence>MAWLAETSGWLGALTILAAYAAFSMGLIHNGRLFQAANLAGSAAMLVNAAHHGAWPTVTTSGAWCVISLVTLARLRRLDQPAPPDTAPEVAPGQPHSYPNRP</sequence>
<reference evidence="3 4" key="1">
    <citation type="submission" date="2020-04" db="EMBL/GenBank/DDBJ databases">
        <title>Arthrobacter sp. nov.</title>
        <authorList>
            <person name="Liu S."/>
        </authorList>
    </citation>
    <scope>NUCLEOTIDE SEQUENCE [LARGE SCALE GENOMIC DNA]</scope>
    <source>
        <strain evidence="3 4">E918</strain>
    </source>
</reference>
<evidence type="ECO:0000313" key="4">
    <source>
        <dbReference type="Proteomes" id="UP000544090"/>
    </source>
</evidence>
<dbReference type="Pfam" id="PF26604">
    <property type="entry name" value="CBU_0592"/>
    <property type="match status" value="1"/>
</dbReference>
<dbReference type="Proteomes" id="UP000544090">
    <property type="component" value="Unassembled WGS sequence"/>
</dbReference>
<accession>A0A7X6K7E7</accession>
<gene>
    <name evidence="3" type="ORF">HGG74_18770</name>
</gene>
<feature type="domain" description="CBU-0592-like" evidence="2">
    <location>
        <begin position="7"/>
        <end position="76"/>
    </location>
</feature>
<dbReference type="RefSeq" id="WP_168488876.1">
    <property type="nucleotide sequence ID" value="NZ_JAAZSQ010000026.1"/>
</dbReference>
<protein>
    <recommendedName>
        <fullName evidence="2">CBU-0592-like domain-containing protein</fullName>
    </recommendedName>
</protein>
<dbReference type="AlphaFoldDB" id="A0A7X6K7E7"/>